<evidence type="ECO:0000313" key="2">
    <source>
        <dbReference type="EMBL" id="MFD2413357.1"/>
    </source>
</evidence>
<proteinExistence type="predicted"/>
<protein>
    <submittedName>
        <fullName evidence="2">Uncharacterized protein</fullName>
    </submittedName>
</protein>
<dbReference type="Proteomes" id="UP001597448">
    <property type="component" value="Unassembled WGS sequence"/>
</dbReference>
<feature type="signal peptide" evidence="1">
    <location>
        <begin position="1"/>
        <end position="19"/>
    </location>
</feature>
<reference evidence="3" key="1">
    <citation type="journal article" date="2019" name="Int. J. Syst. Evol. Microbiol.">
        <title>The Global Catalogue of Microorganisms (GCM) 10K type strain sequencing project: providing services to taxonomists for standard genome sequencing and annotation.</title>
        <authorList>
            <consortium name="The Broad Institute Genomics Platform"/>
            <consortium name="The Broad Institute Genome Sequencing Center for Infectious Disease"/>
            <person name="Wu L."/>
            <person name="Ma J."/>
        </authorList>
    </citation>
    <scope>NUCLEOTIDE SEQUENCE [LARGE SCALE GENOMIC DNA]</scope>
    <source>
        <strain evidence="3">CCM 8725</strain>
    </source>
</reference>
<keyword evidence="1" id="KW-0732">Signal</keyword>
<organism evidence="2 3">
    <name type="scientific">Paenibacillus rhizoplanae</name>
    <dbReference type="NCBI Taxonomy" id="1917181"/>
    <lineage>
        <taxon>Bacteria</taxon>
        <taxon>Bacillati</taxon>
        <taxon>Bacillota</taxon>
        <taxon>Bacilli</taxon>
        <taxon>Bacillales</taxon>
        <taxon>Paenibacillaceae</taxon>
        <taxon>Paenibacillus</taxon>
    </lineage>
</organism>
<accession>A0ABW5FHW3</accession>
<gene>
    <name evidence="2" type="ORF">ACFSX3_26080</name>
</gene>
<feature type="chain" id="PRO_5046165764" evidence="1">
    <location>
        <begin position="20"/>
        <end position="201"/>
    </location>
</feature>
<sequence>MKNTIKKSLLLMTTATFLAGTTGLTQVGAQNYPTSTFNSHISDNQLTNSQVQQKLSDNINEIEIFMETQGTTVLNELVKGKERLEKDFENETDETEKSKLSDLIAGYDTNIAEYENYISQQNSLKSGFSTSGVSDPVLSPAVSSIIAFFNVQGYLLASELLTYAKQSSNGGSYTPYYKSQANGTAELARLRTTQSTVVMNF</sequence>
<evidence type="ECO:0000313" key="3">
    <source>
        <dbReference type="Proteomes" id="UP001597448"/>
    </source>
</evidence>
<comment type="caution">
    <text evidence="2">The sequence shown here is derived from an EMBL/GenBank/DDBJ whole genome shotgun (WGS) entry which is preliminary data.</text>
</comment>
<evidence type="ECO:0000256" key="1">
    <source>
        <dbReference type="SAM" id="SignalP"/>
    </source>
</evidence>
<dbReference type="RefSeq" id="WP_209993646.1">
    <property type="nucleotide sequence ID" value="NZ_JBHUKY010000064.1"/>
</dbReference>
<dbReference type="EMBL" id="JBHUKY010000064">
    <property type="protein sequence ID" value="MFD2413357.1"/>
    <property type="molecule type" value="Genomic_DNA"/>
</dbReference>
<keyword evidence="3" id="KW-1185">Reference proteome</keyword>
<name>A0ABW5FHW3_9BACL</name>